<feature type="chain" id="PRO_5046401031" evidence="2">
    <location>
        <begin position="21"/>
        <end position="204"/>
    </location>
</feature>
<dbReference type="InterPro" id="IPR016047">
    <property type="entry name" value="M23ase_b-sheet_dom"/>
</dbReference>
<dbReference type="EC" id="3.4.24.-" evidence="4"/>
<keyword evidence="1 2" id="KW-0732">Signal</keyword>
<feature type="signal peptide" evidence="2">
    <location>
        <begin position="1"/>
        <end position="20"/>
    </location>
</feature>
<evidence type="ECO:0000313" key="5">
    <source>
        <dbReference type="Proteomes" id="UP001597307"/>
    </source>
</evidence>
<dbReference type="PANTHER" id="PTHR21666:SF289">
    <property type="entry name" value="L-ALA--D-GLU ENDOPEPTIDASE"/>
    <property type="match status" value="1"/>
</dbReference>
<keyword evidence="5" id="KW-1185">Reference proteome</keyword>
<organism evidence="4 5">
    <name type="scientific">Arthrobacter flavus</name>
    <dbReference type="NCBI Taxonomy" id="95172"/>
    <lineage>
        <taxon>Bacteria</taxon>
        <taxon>Bacillati</taxon>
        <taxon>Actinomycetota</taxon>
        <taxon>Actinomycetes</taxon>
        <taxon>Micrococcales</taxon>
        <taxon>Micrococcaceae</taxon>
        <taxon>Arthrobacter</taxon>
    </lineage>
</organism>
<dbReference type="GO" id="GO:0016787">
    <property type="term" value="F:hydrolase activity"/>
    <property type="evidence" value="ECO:0007669"/>
    <property type="project" value="UniProtKB-KW"/>
</dbReference>
<reference evidence="5" key="1">
    <citation type="journal article" date="2019" name="Int. J. Syst. Evol. Microbiol.">
        <title>The Global Catalogue of Microorganisms (GCM) 10K type strain sequencing project: providing services to taxonomists for standard genome sequencing and annotation.</title>
        <authorList>
            <consortium name="The Broad Institute Genomics Platform"/>
            <consortium name="The Broad Institute Genome Sequencing Center for Infectious Disease"/>
            <person name="Wu L."/>
            <person name="Ma J."/>
        </authorList>
    </citation>
    <scope>NUCLEOTIDE SEQUENCE [LARGE SCALE GENOMIC DNA]</scope>
    <source>
        <strain evidence="5">JCM 11496</strain>
    </source>
</reference>
<dbReference type="Gene3D" id="2.70.70.10">
    <property type="entry name" value="Glucose Permease (Domain IIA)"/>
    <property type="match status" value="1"/>
</dbReference>
<comment type="caution">
    <text evidence="4">The sequence shown here is derived from an EMBL/GenBank/DDBJ whole genome shotgun (WGS) entry which is preliminary data.</text>
</comment>
<keyword evidence="4" id="KW-0378">Hydrolase</keyword>
<gene>
    <name evidence="4" type="ORF">ACFSFX_05590</name>
</gene>
<evidence type="ECO:0000259" key="3">
    <source>
        <dbReference type="Pfam" id="PF01551"/>
    </source>
</evidence>
<dbReference type="PANTHER" id="PTHR21666">
    <property type="entry name" value="PEPTIDASE-RELATED"/>
    <property type="match status" value="1"/>
</dbReference>
<dbReference type="InterPro" id="IPR011055">
    <property type="entry name" value="Dup_hybrid_motif"/>
</dbReference>
<dbReference type="SUPFAM" id="SSF51261">
    <property type="entry name" value="Duplicated hybrid motif"/>
    <property type="match status" value="1"/>
</dbReference>
<dbReference type="Pfam" id="PF01551">
    <property type="entry name" value="Peptidase_M23"/>
    <property type="match status" value="1"/>
</dbReference>
<dbReference type="Proteomes" id="UP001597307">
    <property type="component" value="Unassembled WGS sequence"/>
</dbReference>
<dbReference type="EMBL" id="JBHUGA010000011">
    <property type="protein sequence ID" value="MFD1846067.1"/>
    <property type="molecule type" value="Genomic_DNA"/>
</dbReference>
<evidence type="ECO:0000256" key="2">
    <source>
        <dbReference type="SAM" id="SignalP"/>
    </source>
</evidence>
<protein>
    <submittedName>
        <fullName evidence="4">M23 family metallopeptidase</fullName>
        <ecNumber evidence="4">3.4.24.-</ecNumber>
    </submittedName>
</protein>
<evidence type="ECO:0000313" key="4">
    <source>
        <dbReference type="EMBL" id="MFD1846067.1"/>
    </source>
</evidence>
<evidence type="ECO:0000256" key="1">
    <source>
        <dbReference type="ARBA" id="ARBA00022729"/>
    </source>
</evidence>
<feature type="domain" description="M23ase beta-sheet core" evidence="3">
    <location>
        <begin position="105"/>
        <end position="200"/>
    </location>
</feature>
<dbReference type="InterPro" id="IPR050570">
    <property type="entry name" value="Cell_wall_metabolism_enzyme"/>
</dbReference>
<dbReference type="RefSeq" id="WP_343880232.1">
    <property type="nucleotide sequence ID" value="NZ_BAAAIJ010000047.1"/>
</dbReference>
<name>A0ABW4Q401_9MICC</name>
<accession>A0ABW4Q401</accession>
<sequence length="204" mass="20178">MLAVGVLAAAAGLVLTAAFPAPESSPSAAPTAASGAAVAAPVTADAEADIDFGRESPVATAATAEAKTTVLSSDAATFITPIEGAEIASSFGYRVNPLGGYGDELHTGTDYAGACGTPVLASRAGTVVESGWHAYGGGQRIVVDHGGGLETSYNHLSVIGVTVGEKVDKAQGLGAVGSTGNSTGCHLHFELLVDGEKVDPQTRL</sequence>
<dbReference type="CDD" id="cd12797">
    <property type="entry name" value="M23_peptidase"/>
    <property type="match status" value="1"/>
</dbReference>
<proteinExistence type="predicted"/>